<proteinExistence type="predicted"/>
<dbReference type="AlphaFoldDB" id="A0AAU9NFU6"/>
<protein>
    <submittedName>
        <fullName evidence="2">Uncharacterized protein</fullName>
    </submittedName>
</protein>
<evidence type="ECO:0000313" key="2">
    <source>
        <dbReference type="EMBL" id="CAH1436757.1"/>
    </source>
</evidence>
<reference evidence="2 3" key="1">
    <citation type="submission" date="2022-01" db="EMBL/GenBank/DDBJ databases">
        <authorList>
            <person name="Xiong W."/>
            <person name="Schranz E."/>
        </authorList>
    </citation>
    <scope>NUCLEOTIDE SEQUENCE [LARGE SCALE GENOMIC DNA]</scope>
</reference>
<keyword evidence="3" id="KW-1185">Reference proteome</keyword>
<dbReference type="EMBL" id="CAKMRJ010004445">
    <property type="protein sequence ID" value="CAH1436757.1"/>
    <property type="molecule type" value="Genomic_DNA"/>
</dbReference>
<comment type="caution">
    <text evidence="2">The sequence shown here is derived from an EMBL/GenBank/DDBJ whole genome shotgun (WGS) entry which is preliminary data.</text>
</comment>
<evidence type="ECO:0000256" key="1">
    <source>
        <dbReference type="SAM" id="MobiDB-lite"/>
    </source>
</evidence>
<evidence type="ECO:0000313" key="3">
    <source>
        <dbReference type="Proteomes" id="UP001157418"/>
    </source>
</evidence>
<accession>A0AAU9NFU6</accession>
<feature type="region of interest" description="Disordered" evidence="1">
    <location>
        <begin position="1"/>
        <end position="25"/>
    </location>
</feature>
<sequence length="130" mass="14689">MVSEHSPSPGIMAGDKGGWKEARGDQLKKVESLETELKHLYARMENQGHQIQHNAKSMASLQLKMDQKFKEVLSAIAKSRPEEPNGKTLVVSTPEVETRKRETILKGGTTNRRFHKLIYLCCTIAKIHHN</sequence>
<organism evidence="2 3">
    <name type="scientific">Lactuca virosa</name>
    <dbReference type="NCBI Taxonomy" id="75947"/>
    <lineage>
        <taxon>Eukaryota</taxon>
        <taxon>Viridiplantae</taxon>
        <taxon>Streptophyta</taxon>
        <taxon>Embryophyta</taxon>
        <taxon>Tracheophyta</taxon>
        <taxon>Spermatophyta</taxon>
        <taxon>Magnoliopsida</taxon>
        <taxon>eudicotyledons</taxon>
        <taxon>Gunneridae</taxon>
        <taxon>Pentapetalae</taxon>
        <taxon>asterids</taxon>
        <taxon>campanulids</taxon>
        <taxon>Asterales</taxon>
        <taxon>Asteraceae</taxon>
        <taxon>Cichorioideae</taxon>
        <taxon>Cichorieae</taxon>
        <taxon>Lactucinae</taxon>
        <taxon>Lactuca</taxon>
    </lineage>
</organism>
<dbReference type="Proteomes" id="UP001157418">
    <property type="component" value="Unassembled WGS sequence"/>
</dbReference>
<gene>
    <name evidence="2" type="ORF">LVIROSA_LOCUS23114</name>
</gene>
<name>A0AAU9NFU6_9ASTR</name>